<evidence type="ECO:0000313" key="2">
    <source>
        <dbReference type="EMBL" id="MUG46488.1"/>
    </source>
</evidence>
<protein>
    <recommendedName>
        <fullName evidence="4">ABC transporter permease</fullName>
    </recommendedName>
</protein>
<evidence type="ECO:0000313" key="3">
    <source>
        <dbReference type="Proteomes" id="UP000447876"/>
    </source>
</evidence>
<feature type="transmembrane region" description="Helical" evidence="1">
    <location>
        <begin position="107"/>
        <end position="128"/>
    </location>
</feature>
<name>A0A7X2Z2S6_9BACL</name>
<evidence type="ECO:0000256" key="1">
    <source>
        <dbReference type="SAM" id="Phobius"/>
    </source>
</evidence>
<keyword evidence="1" id="KW-0472">Membrane</keyword>
<dbReference type="EMBL" id="WNZW01000006">
    <property type="protein sequence ID" value="MUG46488.1"/>
    <property type="molecule type" value="Genomic_DNA"/>
</dbReference>
<gene>
    <name evidence="2" type="ORF">GNP95_15990</name>
</gene>
<organism evidence="2 3">
    <name type="scientific">Paenibacillus woosongensis</name>
    <dbReference type="NCBI Taxonomy" id="307580"/>
    <lineage>
        <taxon>Bacteria</taxon>
        <taxon>Bacillati</taxon>
        <taxon>Bacillota</taxon>
        <taxon>Bacilli</taxon>
        <taxon>Bacillales</taxon>
        <taxon>Paenibacillaceae</taxon>
        <taxon>Paenibacillus</taxon>
    </lineage>
</organism>
<feature type="transmembrane region" description="Helical" evidence="1">
    <location>
        <begin position="213"/>
        <end position="234"/>
    </location>
</feature>
<dbReference type="RefSeq" id="WP_155611872.1">
    <property type="nucleotide sequence ID" value="NZ_WNZW01000006.1"/>
</dbReference>
<comment type="caution">
    <text evidence="2">The sequence shown here is derived from an EMBL/GenBank/DDBJ whole genome shotgun (WGS) entry which is preliminary data.</text>
</comment>
<accession>A0A7X2Z2S6</accession>
<sequence>MSLNNTWKDAWVIFKRDLRLDRLYLFWNVLFMIYMAVAIGALATPSPRAGAYLDPLQDFMFFVLIPITGFYFSRRSFNYLKEDSYTRMLQYYRTLPIPAITVLRGRIIQLLTATLFNGLLFYPAYYWLSGFTSDWLTDVGRMLAFALTWTGYLLFINGIYIYFEFLSTGRRYLWISTLIALAAGIVAFLIHWFDGNALTYTLEQSKRYSLLSPLMWGMLILGGLSLALFCKMTLSKLGKRDLI</sequence>
<feature type="transmembrane region" description="Helical" evidence="1">
    <location>
        <begin position="23"/>
        <end position="43"/>
    </location>
</feature>
<feature type="transmembrane region" description="Helical" evidence="1">
    <location>
        <begin position="55"/>
        <end position="72"/>
    </location>
</feature>
<keyword evidence="1" id="KW-1133">Transmembrane helix</keyword>
<reference evidence="2 3" key="1">
    <citation type="submission" date="2019-11" db="EMBL/GenBank/DDBJ databases">
        <title>Draft genome sequences of five Paenibacillus species of dairy origin.</title>
        <authorList>
            <person name="Olajide A.M."/>
            <person name="Chen S."/>
            <person name="Lapointe G."/>
        </authorList>
    </citation>
    <scope>NUCLEOTIDE SEQUENCE [LARGE SCALE GENOMIC DNA]</scope>
    <source>
        <strain evidence="2 3">12CR55</strain>
    </source>
</reference>
<dbReference type="Proteomes" id="UP000447876">
    <property type="component" value="Unassembled WGS sequence"/>
</dbReference>
<keyword evidence="1" id="KW-0812">Transmembrane</keyword>
<dbReference type="AlphaFoldDB" id="A0A7X2Z2S6"/>
<dbReference type="OrthoDB" id="2678055at2"/>
<feature type="transmembrane region" description="Helical" evidence="1">
    <location>
        <begin position="172"/>
        <end position="193"/>
    </location>
</feature>
<proteinExistence type="predicted"/>
<evidence type="ECO:0008006" key="4">
    <source>
        <dbReference type="Google" id="ProtNLM"/>
    </source>
</evidence>
<feature type="transmembrane region" description="Helical" evidence="1">
    <location>
        <begin position="140"/>
        <end position="163"/>
    </location>
</feature>